<dbReference type="AlphaFoldDB" id="A0A1H2XQR7"/>
<dbReference type="STRING" id="1058.SAMN05421783_11160"/>
<name>A0A1H2XQR7_THIRO</name>
<dbReference type="Proteomes" id="UP000198816">
    <property type="component" value="Unassembled WGS sequence"/>
</dbReference>
<accession>A0A1H2XQR7</accession>
<dbReference type="EMBL" id="FNNZ01000011">
    <property type="protein sequence ID" value="SDW94659.1"/>
    <property type="molecule type" value="Genomic_DNA"/>
</dbReference>
<gene>
    <name evidence="1" type="ORF">SAMN05421783_11160</name>
</gene>
<proteinExistence type="predicted"/>
<organism evidence="1 2">
    <name type="scientific">Thiocapsa roseopersicina</name>
    <dbReference type="NCBI Taxonomy" id="1058"/>
    <lineage>
        <taxon>Bacteria</taxon>
        <taxon>Pseudomonadati</taxon>
        <taxon>Pseudomonadota</taxon>
        <taxon>Gammaproteobacteria</taxon>
        <taxon>Chromatiales</taxon>
        <taxon>Chromatiaceae</taxon>
        <taxon>Thiocapsa</taxon>
    </lineage>
</organism>
<keyword evidence="2" id="KW-1185">Reference proteome</keyword>
<reference evidence="2" key="1">
    <citation type="submission" date="2016-10" db="EMBL/GenBank/DDBJ databases">
        <authorList>
            <person name="Varghese N."/>
            <person name="Submissions S."/>
        </authorList>
    </citation>
    <scope>NUCLEOTIDE SEQUENCE [LARGE SCALE GENOMIC DNA]</scope>
    <source>
        <strain evidence="2">DSM 217</strain>
    </source>
</reference>
<protein>
    <submittedName>
        <fullName evidence="1">Uncharacterized protein</fullName>
    </submittedName>
</protein>
<sequence>MDEMCRSDRSIAGVAKDLPRQWRTAYDLEDDLR</sequence>
<evidence type="ECO:0000313" key="2">
    <source>
        <dbReference type="Proteomes" id="UP000198816"/>
    </source>
</evidence>
<evidence type="ECO:0000313" key="1">
    <source>
        <dbReference type="EMBL" id="SDW94659.1"/>
    </source>
</evidence>